<dbReference type="AlphaFoldDB" id="A0A7G9L3T0"/>
<dbReference type="InterPro" id="IPR007730">
    <property type="entry name" value="SPOR-like_dom"/>
</dbReference>
<name>A0A7G9L3T0_9SPHN</name>
<keyword evidence="1" id="KW-0802">TPR repeat</keyword>
<keyword evidence="2" id="KW-0732">Signal</keyword>
<proteinExistence type="predicted"/>
<accession>A0A7G9L3T0</accession>
<gene>
    <name evidence="4" type="ORF">H8M03_02740</name>
</gene>
<dbReference type="PROSITE" id="PS50005">
    <property type="entry name" value="TPR"/>
    <property type="match status" value="1"/>
</dbReference>
<dbReference type="PROSITE" id="PS51257">
    <property type="entry name" value="PROKAR_LIPOPROTEIN"/>
    <property type="match status" value="1"/>
</dbReference>
<dbReference type="Pfam" id="PF14559">
    <property type="entry name" value="TPR_19"/>
    <property type="match status" value="1"/>
</dbReference>
<dbReference type="InterPro" id="IPR019734">
    <property type="entry name" value="TPR_rpt"/>
</dbReference>
<dbReference type="PROSITE" id="PS51724">
    <property type="entry name" value="SPOR"/>
    <property type="match status" value="1"/>
</dbReference>
<organism evidence="4 5">
    <name type="scientific">Sphingomonas sabuli</name>
    <dbReference type="NCBI Taxonomy" id="2764186"/>
    <lineage>
        <taxon>Bacteria</taxon>
        <taxon>Pseudomonadati</taxon>
        <taxon>Pseudomonadota</taxon>
        <taxon>Alphaproteobacteria</taxon>
        <taxon>Sphingomonadales</taxon>
        <taxon>Sphingomonadaceae</taxon>
        <taxon>Sphingomonas</taxon>
    </lineage>
</organism>
<sequence length="468" mass="48737">MMIVPNRLRTAASAIAIAALLSGCSTGASQTAGAKVEKEHVGLAMRAQAALAANRLAAAVDFAEQAVEHTPNDAGFRALLGNCYFAAGRFASAEAAYSDSLSLMPRQPQVILKLALVQIAQGKKDAAVAVLDSARGAVDAADYGLAIALAGYPEAAIAVLDPAARMNDTDPRVRQNLALAYALSGDWAMARAVAAQDVPADQLDGRMQQWMAMTTPTRASDQVAALTGVTPAVDPGQPVRLALNAQPSDKAYAQVAAPQPQLQPLPQLPVEVAQAPSAPPPSLPEPMPAPAEMPHEVASMLSEEIVVSEAARTLLQAPPVAELQTAALPQPVKEAEPEVPLVAASVPAPVRERPASFAKKPDHAAFAPVRKAGARGGSTSVVQLGAYSTPERVSAAWDKLTKRYPALAGYTPMRAKFNGPKGTVWRLSIKGFASRSEAATRCEVLRGRGGACFVRQVNGDAPVQLASR</sequence>
<dbReference type="SUPFAM" id="SSF48452">
    <property type="entry name" value="TPR-like"/>
    <property type="match status" value="1"/>
</dbReference>
<feature type="chain" id="PRO_5028976904" evidence="2">
    <location>
        <begin position="35"/>
        <end position="468"/>
    </location>
</feature>
<feature type="domain" description="SPOR" evidence="3">
    <location>
        <begin position="374"/>
        <end position="458"/>
    </location>
</feature>
<dbReference type="InterPro" id="IPR036680">
    <property type="entry name" value="SPOR-like_sf"/>
</dbReference>
<dbReference type="SUPFAM" id="SSF110997">
    <property type="entry name" value="Sporulation related repeat"/>
    <property type="match status" value="1"/>
</dbReference>
<dbReference type="KEGG" id="ssau:H8M03_02740"/>
<evidence type="ECO:0000259" key="3">
    <source>
        <dbReference type="PROSITE" id="PS51724"/>
    </source>
</evidence>
<dbReference type="RefSeq" id="WP_187480234.1">
    <property type="nucleotide sequence ID" value="NZ_CP060697.1"/>
</dbReference>
<reference evidence="4 5" key="1">
    <citation type="submission" date="2020-08" db="EMBL/GenBank/DDBJ databases">
        <title>Sphingomonas sp. sand1-3 16S ribosomal RNA gene Genome sequencing and assembly.</title>
        <authorList>
            <person name="Kang M."/>
        </authorList>
    </citation>
    <scope>NUCLEOTIDE SEQUENCE [LARGE SCALE GENOMIC DNA]</scope>
    <source>
        <strain evidence="5">sand1-3</strain>
    </source>
</reference>
<feature type="signal peptide" evidence="2">
    <location>
        <begin position="1"/>
        <end position="34"/>
    </location>
</feature>
<dbReference type="EMBL" id="CP060697">
    <property type="protein sequence ID" value="QNM83279.1"/>
    <property type="molecule type" value="Genomic_DNA"/>
</dbReference>
<evidence type="ECO:0000256" key="2">
    <source>
        <dbReference type="SAM" id="SignalP"/>
    </source>
</evidence>
<dbReference type="SMART" id="SM00028">
    <property type="entry name" value="TPR"/>
    <property type="match status" value="3"/>
</dbReference>
<dbReference type="GO" id="GO:0042834">
    <property type="term" value="F:peptidoglycan binding"/>
    <property type="evidence" value="ECO:0007669"/>
    <property type="project" value="InterPro"/>
</dbReference>
<keyword evidence="5" id="KW-1185">Reference proteome</keyword>
<dbReference type="InterPro" id="IPR011990">
    <property type="entry name" value="TPR-like_helical_dom_sf"/>
</dbReference>
<dbReference type="Gene3D" id="1.25.40.10">
    <property type="entry name" value="Tetratricopeptide repeat domain"/>
    <property type="match status" value="1"/>
</dbReference>
<dbReference type="Gene3D" id="3.30.70.1070">
    <property type="entry name" value="Sporulation related repeat"/>
    <property type="match status" value="1"/>
</dbReference>
<evidence type="ECO:0000313" key="4">
    <source>
        <dbReference type="EMBL" id="QNM83279.1"/>
    </source>
</evidence>
<evidence type="ECO:0000256" key="1">
    <source>
        <dbReference type="PROSITE-ProRule" id="PRU00339"/>
    </source>
</evidence>
<dbReference type="Proteomes" id="UP000515861">
    <property type="component" value="Chromosome"/>
</dbReference>
<protein>
    <submittedName>
        <fullName evidence="4">Tetratricopeptide repeat protein</fullName>
    </submittedName>
</protein>
<feature type="repeat" description="TPR" evidence="1">
    <location>
        <begin position="74"/>
        <end position="107"/>
    </location>
</feature>
<evidence type="ECO:0000313" key="5">
    <source>
        <dbReference type="Proteomes" id="UP000515861"/>
    </source>
</evidence>
<dbReference type="Pfam" id="PF05036">
    <property type="entry name" value="SPOR"/>
    <property type="match status" value="1"/>
</dbReference>